<evidence type="ECO:0000313" key="3">
    <source>
        <dbReference type="Proteomes" id="UP000886595"/>
    </source>
</evidence>
<feature type="compositionally biased region" description="Basic and acidic residues" evidence="1">
    <location>
        <begin position="1"/>
        <end position="23"/>
    </location>
</feature>
<accession>A0A8X7TMY4</accession>
<comment type="caution">
    <text evidence="2">The sequence shown here is derived from an EMBL/GenBank/DDBJ whole genome shotgun (WGS) entry which is preliminary data.</text>
</comment>
<dbReference type="SUPFAM" id="SSF56219">
    <property type="entry name" value="DNase I-like"/>
    <property type="match status" value="1"/>
</dbReference>
<dbReference type="PANTHER" id="PTHR33710:SF62">
    <property type="entry name" value="DUF4283 DOMAIN PROTEIN"/>
    <property type="match status" value="1"/>
</dbReference>
<protein>
    <submittedName>
        <fullName evidence="2">Uncharacterized protein</fullName>
    </submittedName>
</protein>
<feature type="region of interest" description="Disordered" evidence="1">
    <location>
        <begin position="1"/>
        <end position="24"/>
    </location>
</feature>
<proteinExistence type="predicted"/>
<reference evidence="2 3" key="1">
    <citation type="submission" date="2020-02" db="EMBL/GenBank/DDBJ databases">
        <authorList>
            <person name="Ma Q."/>
            <person name="Huang Y."/>
            <person name="Song X."/>
            <person name="Pei D."/>
        </authorList>
    </citation>
    <scope>NUCLEOTIDE SEQUENCE [LARGE SCALE GENOMIC DNA]</scope>
    <source>
        <strain evidence="2">Sxm20200214</strain>
        <tissue evidence="2">Leaf</tissue>
    </source>
</reference>
<keyword evidence="3" id="KW-1185">Reference proteome</keyword>
<dbReference type="OrthoDB" id="1093298at2759"/>
<dbReference type="AlphaFoldDB" id="A0A8X7TMY4"/>
<organism evidence="2 3">
    <name type="scientific">Brassica carinata</name>
    <name type="common">Ethiopian mustard</name>
    <name type="synonym">Abyssinian cabbage</name>
    <dbReference type="NCBI Taxonomy" id="52824"/>
    <lineage>
        <taxon>Eukaryota</taxon>
        <taxon>Viridiplantae</taxon>
        <taxon>Streptophyta</taxon>
        <taxon>Embryophyta</taxon>
        <taxon>Tracheophyta</taxon>
        <taxon>Spermatophyta</taxon>
        <taxon>Magnoliopsida</taxon>
        <taxon>eudicotyledons</taxon>
        <taxon>Gunneridae</taxon>
        <taxon>Pentapetalae</taxon>
        <taxon>rosids</taxon>
        <taxon>malvids</taxon>
        <taxon>Brassicales</taxon>
        <taxon>Brassicaceae</taxon>
        <taxon>Brassiceae</taxon>
        <taxon>Brassica</taxon>
    </lineage>
</organism>
<dbReference type="Gene3D" id="3.60.10.10">
    <property type="entry name" value="Endonuclease/exonuclease/phosphatase"/>
    <property type="match status" value="1"/>
</dbReference>
<name>A0A8X7TMY4_BRACI</name>
<dbReference type="PANTHER" id="PTHR33710">
    <property type="entry name" value="BNAC02G09200D PROTEIN"/>
    <property type="match status" value="1"/>
</dbReference>
<gene>
    <name evidence="2" type="ORF">Bca52824_086724</name>
</gene>
<dbReference type="InterPro" id="IPR036691">
    <property type="entry name" value="Endo/exonu/phosph_ase_sf"/>
</dbReference>
<evidence type="ECO:0000313" key="2">
    <source>
        <dbReference type="EMBL" id="KAG2247096.1"/>
    </source>
</evidence>
<dbReference type="Proteomes" id="UP000886595">
    <property type="component" value="Unassembled WGS sequence"/>
</dbReference>
<sequence length="127" mass="14587">MLGDFTDIRNNDEKIGGPRHSEKSFQPFNDMISVCEMVELQSSGNNLTWGGLRWLKWIQSRLDRCFGNKKWMNLFPASNQIFLDKTGSDHRPVLVKLLTSADSYKGSFKFDGRFLNKPGVKEEIKKA</sequence>
<evidence type="ECO:0000256" key="1">
    <source>
        <dbReference type="SAM" id="MobiDB-lite"/>
    </source>
</evidence>
<dbReference type="EMBL" id="JAAMPC010000017">
    <property type="protein sequence ID" value="KAG2247096.1"/>
    <property type="molecule type" value="Genomic_DNA"/>
</dbReference>